<dbReference type="PROSITE" id="PS50119">
    <property type="entry name" value="ZF_BBOX"/>
    <property type="match status" value="1"/>
</dbReference>
<keyword evidence="12 14" id="KW-0175">Coiled coil</keyword>
<evidence type="ECO:0000256" key="7">
    <source>
        <dbReference type="ARBA" id="ARBA00022679"/>
    </source>
</evidence>
<evidence type="ECO:0000313" key="18">
    <source>
        <dbReference type="Proteomes" id="UP000314986"/>
    </source>
</evidence>
<dbReference type="SMART" id="SM00336">
    <property type="entry name" value="BBOX"/>
    <property type="match status" value="1"/>
</dbReference>
<evidence type="ECO:0000256" key="3">
    <source>
        <dbReference type="ARBA" id="ARBA00004906"/>
    </source>
</evidence>
<reference evidence="17" key="4">
    <citation type="submission" date="2025-08" db="UniProtKB">
        <authorList>
            <consortium name="Ensembl"/>
        </authorList>
    </citation>
    <scope>IDENTIFICATION</scope>
</reference>
<dbReference type="Pfam" id="PF00643">
    <property type="entry name" value="zf-B_box"/>
    <property type="match status" value="1"/>
</dbReference>
<dbReference type="PROSITE" id="PS50089">
    <property type="entry name" value="ZF_RING_2"/>
    <property type="match status" value="1"/>
</dbReference>
<evidence type="ECO:0000256" key="8">
    <source>
        <dbReference type="ARBA" id="ARBA00022723"/>
    </source>
</evidence>
<dbReference type="GO" id="GO:0008270">
    <property type="term" value="F:zinc ion binding"/>
    <property type="evidence" value="ECO:0007669"/>
    <property type="project" value="UniProtKB-KW"/>
</dbReference>
<evidence type="ECO:0000256" key="13">
    <source>
        <dbReference type="PROSITE-ProRule" id="PRU00024"/>
    </source>
</evidence>
<evidence type="ECO:0000256" key="9">
    <source>
        <dbReference type="ARBA" id="ARBA00022771"/>
    </source>
</evidence>
<evidence type="ECO:0000259" key="15">
    <source>
        <dbReference type="PROSITE" id="PS50089"/>
    </source>
</evidence>
<dbReference type="PROSITE" id="PS00518">
    <property type="entry name" value="ZF_RING_1"/>
    <property type="match status" value="1"/>
</dbReference>
<dbReference type="InterPro" id="IPR050143">
    <property type="entry name" value="TRIM/RBCC"/>
</dbReference>
<dbReference type="Ensembl" id="ENSCMIT00000037026.1">
    <property type="protein sequence ID" value="ENSCMIP00000036486.1"/>
    <property type="gene ID" value="ENSCMIG00000015414.1"/>
</dbReference>
<comment type="catalytic activity">
    <reaction evidence="1">
        <text>S-ubiquitinyl-[E2 ubiquitin-conjugating enzyme]-L-cysteine + [acceptor protein]-L-lysine = [E2 ubiquitin-conjugating enzyme]-L-cysteine + N(6)-ubiquitinyl-[acceptor protein]-L-lysine.</text>
        <dbReference type="EC" id="2.3.2.27"/>
    </reaction>
</comment>
<protein>
    <recommendedName>
        <fullName evidence="5">RING-type E3 ubiquitin transferase</fullName>
        <ecNumber evidence="5">2.3.2.27</ecNumber>
    </recommendedName>
</protein>
<dbReference type="SMART" id="SM00184">
    <property type="entry name" value="RING"/>
    <property type="match status" value="1"/>
</dbReference>
<accession>A0A4W3JAB1</accession>
<keyword evidence="6" id="KW-0963">Cytoplasm</keyword>
<evidence type="ECO:0000256" key="2">
    <source>
        <dbReference type="ARBA" id="ARBA00004496"/>
    </source>
</evidence>
<reference evidence="18" key="2">
    <citation type="journal article" date="2007" name="PLoS Biol.">
        <title>Survey sequencing and comparative analysis of the elephant shark (Callorhinchus milii) genome.</title>
        <authorList>
            <person name="Venkatesh B."/>
            <person name="Kirkness E.F."/>
            <person name="Loh Y.H."/>
            <person name="Halpern A.L."/>
            <person name="Lee A.P."/>
            <person name="Johnson J."/>
            <person name="Dandona N."/>
            <person name="Viswanathan L.D."/>
            <person name="Tay A."/>
            <person name="Venter J.C."/>
            <person name="Strausberg R.L."/>
            <person name="Brenner S."/>
        </authorList>
    </citation>
    <scope>NUCLEOTIDE SEQUENCE [LARGE SCALE GENOMIC DNA]</scope>
</reference>
<comment type="subcellular location">
    <subcellularLocation>
        <location evidence="2">Cytoplasm</location>
    </subcellularLocation>
</comment>
<evidence type="ECO:0000256" key="1">
    <source>
        <dbReference type="ARBA" id="ARBA00000900"/>
    </source>
</evidence>
<dbReference type="GO" id="GO:0005737">
    <property type="term" value="C:cytoplasm"/>
    <property type="evidence" value="ECO:0007669"/>
    <property type="project" value="UniProtKB-SubCell"/>
</dbReference>
<feature type="domain" description="B box-type" evidence="16">
    <location>
        <begin position="88"/>
        <end position="129"/>
    </location>
</feature>
<dbReference type="InParanoid" id="A0A4W3JAB1"/>
<evidence type="ECO:0000259" key="16">
    <source>
        <dbReference type="PROSITE" id="PS50119"/>
    </source>
</evidence>
<reference evidence="18" key="1">
    <citation type="journal article" date="2006" name="Science">
        <title>Ancient noncoding elements conserved in the human genome.</title>
        <authorList>
            <person name="Venkatesh B."/>
            <person name="Kirkness E.F."/>
            <person name="Loh Y.H."/>
            <person name="Halpern A.L."/>
            <person name="Lee A.P."/>
            <person name="Johnson J."/>
            <person name="Dandona N."/>
            <person name="Viswanathan L.D."/>
            <person name="Tay A."/>
            <person name="Venter J.C."/>
            <person name="Strausberg R.L."/>
            <person name="Brenner S."/>
        </authorList>
    </citation>
    <scope>NUCLEOTIDE SEQUENCE [LARGE SCALE GENOMIC DNA]</scope>
</reference>
<comment type="pathway">
    <text evidence="3">Protein modification; protein ubiquitination.</text>
</comment>
<evidence type="ECO:0000313" key="17">
    <source>
        <dbReference type="Ensembl" id="ENSCMIP00000036486.1"/>
    </source>
</evidence>
<dbReference type="Proteomes" id="UP000314986">
    <property type="component" value="Unassembled WGS sequence"/>
</dbReference>
<dbReference type="InterPro" id="IPR020457">
    <property type="entry name" value="Znf_B-box_chordata"/>
</dbReference>
<dbReference type="InterPro" id="IPR001841">
    <property type="entry name" value="Znf_RING"/>
</dbReference>
<dbReference type="GeneTree" id="ENSGT01030000234669"/>
<sequence length="349" mass="40732">MASRHQFQCLTEELKCPIRLEYFTDPVSLECGHNYCRFCITRSWETLQKFSCPECRQVIANRDIKFNRALANIVEKARELNLASTEMQPKYQCEKHREELKLFCENDKKLICYICRDAREHRGHSFLPIDEAYKTYKVPIPSQGIHSNSTAYFHVKHFYPVCLFQDQVKSSLASLAKRKENALKAEVKQREKISQLKVSYVLADVSVTLFAFCTLCDDSACLCFLCVHSVMPQCLCLLCGHGVMSQCLCLLGVHVRLCDILQEQVKSLETQVTADFAKMHQSLTDREQIVMRDLRQREHEILHRMERNLRGIRSKLDSVKEEISELQTHMEKDGVIFLQVKRLHYKLFQ</sequence>
<dbReference type="PRINTS" id="PR01406">
    <property type="entry name" value="BBOXZNFINGER"/>
</dbReference>
<comment type="similarity">
    <text evidence="4">Belongs to the TRIM/RBCC family.</text>
</comment>
<name>A0A4W3JAB1_CALMI</name>
<dbReference type="InterPro" id="IPR013083">
    <property type="entry name" value="Znf_RING/FYVE/PHD"/>
</dbReference>
<evidence type="ECO:0000256" key="4">
    <source>
        <dbReference type="ARBA" id="ARBA00008518"/>
    </source>
</evidence>
<reference evidence="18" key="3">
    <citation type="journal article" date="2014" name="Nature">
        <title>Elephant shark genome provides unique insights into gnathostome evolution.</title>
        <authorList>
            <consortium name="International Elephant Shark Genome Sequencing Consortium"/>
            <person name="Venkatesh B."/>
            <person name="Lee A.P."/>
            <person name="Ravi V."/>
            <person name="Maurya A.K."/>
            <person name="Lian M.M."/>
            <person name="Swann J.B."/>
            <person name="Ohta Y."/>
            <person name="Flajnik M.F."/>
            <person name="Sutoh Y."/>
            <person name="Kasahara M."/>
            <person name="Hoon S."/>
            <person name="Gangu V."/>
            <person name="Roy S.W."/>
            <person name="Irimia M."/>
            <person name="Korzh V."/>
            <person name="Kondrychyn I."/>
            <person name="Lim Z.W."/>
            <person name="Tay B.H."/>
            <person name="Tohari S."/>
            <person name="Kong K.W."/>
            <person name="Ho S."/>
            <person name="Lorente-Galdos B."/>
            <person name="Quilez J."/>
            <person name="Marques-Bonet T."/>
            <person name="Raney B.J."/>
            <person name="Ingham P.W."/>
            <person name="Tay A."/>
            <person name="Hillier L.W."/>
            <person name="Minx P."/>
            <person name="Boehm T."/>
            <person name="Wilson R.K."/>
            <person name="Brenner S."/>
            <person name="Warren W.C."/>
        </authorList>
    </citation>
    <scope>NUCLEOTIDE SEQUENCE [LARGE SCALE GENOMIC DNA]</scope>
</reference>
<evidence type="ECO:0000256" key="5">
    <source>
        <dbReference type="ARBA" id="ARBA00012483"/>
    </source>
</evidence>
<keyword evidence="7" id="KW-0808">Transferase</keyword>
<dbReference type="AlphaFoldDB" id="A0A4W3JAB1"/>
<keyword evidence="8" id="KW-0479">Metal-binding</keyword>
<organism evidence="17 18">
    <name type="scientific">Callorhinchus milii</name>
    <name type="common">Ghost shark</name>
    <dbReference type="NCBI Taxonomy" id="7868"/>
    <lineage>
        <taxon>Eukaryota</taxon>
        <taxon>Metazoa</taxon>
        <taxon>Chordata</taxon>
        <taxon>Craniata</taxon>
        <taxon>Vertebrata</taxon>
        <taxon>Chondrichthyes</taxon>
        <taxon>Holocephali</taxon>
        <taxon>Chimaeriformes</taxon>
        <taxon>Callorhinchidae</taxon>
        <taxon>Callorhinchus</taxon>
    </lineage>
</organism>
<evidence type="ECO:0000256" key="14">
    <source>
        <dbReference type="SAM" id="Coils"/>
    </source>
</evidence>
<dbReference type="SUPFAM" id="SSF57850">
    <property type="entry name" value="RING/U-box"/>
    <property type="match status" value="1"/>
</dbReference>
<reference evidence="17" key="5">
    <citation type="submission" date="2025-09" db="UniProtKB">
        <authorList>
            <consortium name="Ensembl"/>
        </authorList>
    </citation>
    <scope>IDENTIFICATION</scope>
</reference>
<dbReference type="Gene3D" id="3.30.160.60">
    <property type="entry name" value="Classic Zinc Finger"/>
    <property type="match status" value="1"/>
</dbReference>
<dbReference type="InterPro" id="IPR017907">
    <property type="entry name" value="Znf_RING_CS"/>
</dbReference>
<keyword evidence="11" id="KW-0862">Zinc</keyword>
<feature type="coiled-coil region" evidence="14">
    <location>
        <begin position="302"/>
        <end position="329"/>
    </location>
</feature>
<dbReference type="Gene3D" id="3.30.40.10">
    <property type="entry name" value="Zinc/RING finger domain, C3HC4 (zinc finger)"/>
    <property type="match status" value="1"/>
</dbReference>
<keyword evidence="10" id="KW-0833">Ubl conjugation pathway</keyword>
<dbReference type="InterPro" id="IPR000315">
    <property type="entry name" value="Znf_B-box"/>
</dbReference>
<evidence type="ECO:0000256" key="11">
    <source>
        <dbReference type="ARBA" id="ARBA00022833"/>
    </source>
</evidence>
<proteinExistence type="inferred from homology"/>
<evidence type="ECO:0000256" key="12">
    <source>
        <dbReference type="ARBA" id="ARBA00023054"/>
    </source>
</evidence>
<dbReference type="EC" id="2.3.2.27" evidence="5"/>
<evidence type="ECO:0000256" key="10">
    <source>
        <dbReference type="ARBA" id="ARBA00022786"/>
    </source>
</evidence>
<feature type="domain" description="RING-type" evidence="15">
    <location>
        <begin position="16"/>
        <end position="56"/>
    </location>
</feature>
<keyword evidence="18" id="KW-1185">Reference proteome</keyword>
<dbReference type="Pfam" id="PF15227">
    <property type="entry name" value="zf-C3HC4_4"/>
    <property type="match status" value="1"/>
</dbReference>
<dbReference type="CDD" id="cd19800">
    <property type="entry name" value="Bbox2_xNF7-like"/>
    <property type="match status" value="1"/>
</dbReference>
<dbReference type="GO" id="GO:0061630">
    <property type="term" value="F:ubiquitin protein ligase activity"/>
    <property type="evidence" value="ECO:0007669"/>
    <property type="project" value="UniProtKB-EC"/>
</dbReference>
<dbReference type="PANTHER" id="PTHR24103">
    <property type="entry name" value="E3 UBIQUITIN-PROTEIN LIGASE TRIM"/>
    <property type="match status" value="1"/>
</dbReference>
<keyword evidence="9 13" id="KW-0863">Zinc-finger</keyword>
<dbReference type="SUPFAM" id="SSF57845">
    <property type="entry name" value="B-box zinc-binding domain"/>
    <property type="match status" value="1"/>
</dbReference>
<evidence type="ECO:0000256" key="6">
    <source>
        <dbReference type="ARBA" id="ARBA00022490"/>
    </source>
</evidence>